<dbReference type="InterPro" id="IPR013210">
    <property type="entry name" value="LRR_N_plant-typ"/>
</dbReference>
<evidence type="ECO:0000256" key="6">
    <source>
        <dbReference type="ARBA" id="ARBA00022679"/>
    </source>
</evidence>
<feature type="binding site" evidence="20">
    <location>
        <position position="593"/>
    </location>
    <ligand>
        <name>ATP</name>
        <dbReference type="ChEBI" id="CHEBI:30616"/>
    </ligand>
</feature>
<dbReference type="InterPro" id="IPR001245">
    <property type="entry name" value="Ser-Thr/Tyr_kinase_cat_dom"/>
</dbReference>
<dbReference type="PROSITE" id="PS50011">
    <property type="entry name" value="PROTEIN_KINASE_DOM"/>
    <property type="match status" value="1"/>
</dbReference>
<evidence type="ECO:0000313" key="25">
    <source>
        <dbReference type="RefSeq" id="XP_004503323.1"/>
    </source>
</evidence>
<dbReference type="PANTHER" id="PTHR47986:SF27">
    <property type="entry name" value="LRR RECEPTOR-LIKE KINASE"/>
    <property type="match status" value="1"/>
</dbReference>
<evidence type="ECO:0000313" key="24">
    <source>
        <dbReference type="Proteomes" id="UP000087171"/>
    </source>
</evidence>
<feature type="transmembrane region" description="Helical" evidence="21">
    <location>
        <begin position="470"/>
        <end position="495"/>
    </location>
</feature>
<evidence type="ECO:0000256" key="9">
    <source>
        <dbReference type="ARBA" id="ARBA00022737"/>
    </source>
</evidence>
<dbReference type="SMART" id="SM00220">
    <property type="entry name" value="S_TKc"/>
    <property type="match status" value="1"/>
</dbReference>
<dbReference type="GO" id="GO:0004674">
    <property type="term" value="F:protein serine/threonine kinase activity"/>
    <property type="evidence" value="ECO:0007669"/>
    <property type="project" value="UniProtKB-KW"/>
</dbReference>
<evidence type="ECO:0000256" key="16">
    <source>
        <dbReference type="ARBA" id="ARBA00023170"/>
    </source>
</evidence>
<dbReference type="RefSeq" id="XP_004503323.1">
    <property type="nucleotide sequence ID" value="XM_004503266.3"/>
</dbReference>
<dbReference type="eggNOG" id="ENOG502QPQ4">
    <property type="taxonomic scope" value="Eukaryota"/>
</dbReference>
<evidence type="ECO:0000256" key="7">
    <source>
        <dbReference type="ARBA" id="ARBA00022692"/>
    </source>
</evidence>
<dbReference type="FunFam" id="1.10.510.10:FF:000198">
    <property type="entry name" value="receptor protein kinase TMK1"/>
    <property type="match status" value="1"/>
</dbReference>
<keyword evidence="17" id="KW-0325">Glycoprotein</keyword>
<evidence type="ECO:0000256" key="3">
    <source>
        <dbReference type="ARBA" id="ARBA00012513"/>
    </source>
</evidence>
<dbReference type="GO" id="GO:0016020">
    <property type="term" value="C:membrane"/>
    <property type="evidence" value="ECO:0007669"/>
    <property type="project" value="UniProtKB-SubCell"/>
</dbReference>
<dbReference type="PANTHER" id="PTHR47986">
    <property type="entry name" value="OSJNBA0070M12.3 PROTEIN"/>
    <property type="match status" value="1"/>
</dbReference>
<dbReference type="FunFam" id="3.80.10.10:FF:000129">
    <property type="entry name" value="Leucine-rich repeat receptor-like kinase"/>
    <property type="match status" value="1"/>
</dbReference>
<dbReference type="InterPro" id="IPR052422">
    <property type="entry name" value="Auxin_Ser/Thr_Kinase"/>
</dbReference>
<evidence type="ECO:0000259" key="23">
    <source>
        <dbReference type="PROSITE" id="PS50011"/>
    </source>
</evidence>
<keyword evidence="4" id="KW-0723">Serine/threonine-protein kinase</keyword>
<organism evidence="24 25">
    <name type="scientific">Cicer arietinum</name>
    <name type="common">Chickpea</name>
    <name type="synonym">Garbanzo</name>
    <dbReference type="NCBI Taxonomy" id="3827"/>
    <lineage>
        <taxon>Eukaryota</taxon>
        <taxon>Viridiplantae</taxon>
        <taxon>Streptophyta</taxon>
        <taxon>Embryophyta</taxon>
        <taxon>Tracheophyta</taxon>
        <taxon>Spermatophyta</taxon>
        <taxon>Magnoliopsida</taxon>
        <taxon>eudicotyledons</taxon>
        <taxon>Gunneridae</taxon>
        <taxon>Pentapetalae</taxon>
        <taxon>rosids</taxon>
        <taxon>fabids</taxon>
        <taxon>Fabales</taxon>
        <taxon>Fabaceae</taxon>
        <taxon>Papilionoideae</taxon>
        <taxon>50 kb inversion clade</taxon>
        <taxon>NPAAA clade</taxon>
        <taxon>Hologalegina</taxon>
        <taxon>IRL clade</taxon>
        <taxon>Cicereae</taxon>
        <taxon>Cicer</taxon>
    </lineage>
</organism>
<evidence type="ECO:0000256" key="20">
    <source>
        <dbReference type="PROSITE-ProRule" id="PRU10141"/>
    </source>
</evidence>
<evidence type="ECO:0000256" key="8">
    <source>
        <dbReference type="ARBA" id="ARBA00022729"/>
    </source>
</evidence>
<dbReference type="InterPro" id="IPR003591">
    <property type="entry name" value="Leu-rich_rpt_typical-subtyp"/>
</dbReference>
<dbReference type="InterPro" id="IPR032675">
    <property type="entry name" value="LRR_dom_sf"/>
</dbReference>
<dbReference type="GeneID" id="101512001"/>
<dbReference type="Gene3D" id="3.30.200.20">
    <property type="entry name" value="Phosphorylase Kinase, domain 1"/>
    <property type="match status" value="1"/>
</dbReference>
<feature type="domain" description="Protein kinase" evidence="23">
    <location>
        <begin position="565"/>
        <end position="845"/>
    </location>
</feature>
<feature type="signal peptide" evidence="22">
    <location>
        <begin position="1"/>
        <end position="23"/>
    </location>
</feature>
<dbReference type="InterPro" id="IPR011009">
    <property type="entry name" value="Kinase-like_dom_sf"/>
</dbReference>
<keyword evidence="9" id="KW-0677">Repeat</keyword>
<evidence type="ECO:0000256" key="21">
    <source>
        <dbReference type="SAM" id="Phobius"/>
    </source>
</evidence>
<dbReference type="AlphaFoldDB" id="A0A1S2YDQ8"/>
<dbReference type="InterPro" id="IPR000719">
    <property type="entry name" value="Prot_kinase_dom"/>
</dbReference>
<comment type="catalytic activity">
    <reaction evidence="19">
        <text>L-seryl-[protein] + ATP = O-phospho-L-seryl-[protein] + ADP + H(+)</text>
        <dbReference type="Rhea" id="RHEA:17989"/>
        <dbReference type="Rhea" id="RHEA-COMP:9863"/>
        <dbReference type="Rhea" id="RHEA-COMP:11604"/>
        <dbReference type="ChEBI" id="CHEBI:15378"/>
        <dbReference type="ChEBI" id="CHEBI:29999"/>
        <dbReference type="ChEBI" id="CHEBI:30616"/>
        <dbReference type="ChEBI" id="CHEBI:83421"/>
        <dbReference type="ChEBI" id="CHEBI:456216"/>
        <dbReference type="EC" id="2.7.11.1"/>
    </reaction>
</comment>
<reference evidence="25" key="2">
    <citation type="submission" date="2025-08" db="UniProtKB">
        <authorList>
            <consortium name="RefSeq"/>
        </authorList>
    </citation>
    <scope>IDENTIFICATION</scope>
    <source>
        <tissue evidence="25">Etiolated seedlings</tissue>
    </source>
</reference>
<dbReference type="InterPro" id="IPR025875">
    <property type="entry name" value="Leu-rich_rpt_4"/>
</dbReference>
<dbReference type="CDD" id="cd14066">
    <property type="entry name" value="STKc_IRAK"/>
    <property type="match status" value="1"/>
</dbReference>
<reference evidence="24" key="1">
    <citation type="journal article" date="2013" name="Nat. Biotechnol.">
        <title>Draft genome sequence of chickpea (Cicer arietinum) provides a resource for trait improvement.</title>
        <authorList>
            <person name="Varshney R.K."/>
            <person name="Song C."/>
            <person name="Saxena R.K."/>
            <person name="Azam S."/>
            <person name="Yu S."/>
            <person name="Sharpe A.G."/>
            <person name="Cannon S."/>
            <person name="Baek J."/>
            <person name="Rosen B.D."/>
            <person name="Tar'an B."/>
            <person name="Millan T."/>
            <person name="Zhang X."/>
            <person name="Ramsay L.D."/>
            <person name="Iwata A."/>
            <person name="Wang Y."/>
            <person name="Nelson W."/>
            <person name="Farmer A.D."/>
            <person name="Gaur P.M."/>
            <person name="Soderlund C."/>
            <person name="Penmetsa R.V."/>
            <person name="Xu C."/>
            <person name="Bharti A.K."/>
            <person name="He W."/>
            <person name="Winter P."/>
            <person name="Zhao S."/>
            <person name="Hane J.K."/>
            <person name="Carrasquilla-Garcia N."/>
            <person name="Condie J.A."/>
            <person name="Upadhyaya H.D."/>
            <person name="Luo M.C."/>
            <person name="Thudi M."/>
            <person name="Gowda C.L."/>
            <person name="Singh N.P."/>
            <person name="Lichtenzveig J."/>
            <person name="Gali K.K."/>
            <person name="Rubio J."/>
            <person name="Nadarajan N."/>
            <person name="Dolezel J."/>
            <person name="Bansal K.C."/>
            <person name="Xu X."/>
            <person name="Edwards D."/>
            <person name="Zhang G."/>
            <person name="Kahl G."/>
            <person name="Gil J."/>
            <person name="Singh K.B."/>
            <person name="Datta S.K."/>
            <person name="Jackson S.A."/>
            <person name="Wang J."/>
            <person name="Cook D.R."/>
        </authorList>
    </citation>
    <scope>NUCLEOTIDE SEQUENCE [LARGE SCALE GENOMIC DNA]</scope>
    <source>
        <strain evidence="24">cv. CDC Frontier</strain>
    </source>
</reference>
<dbReference type="GO" id="GO:0005524">
    <property type="term" value="F:ATP binding"/>
    <property type="evidence" value="ECO:0007669"/>
    <property type="project" value="UniProtKB-UniRule"/>
</dbReference>
<keyword evidence="16" id="KW-0675">Receptor</keyword>
<dbReference type="SMART" id="SM00369">
    <property type="entry name" value="LRR_TYP"/>
    <property type="match status" value="5"/>
</dbReference>
<keyword evidence="14 21" id="KW-0472">Membrane</keyword>
<dbReference type="Proteomes" id="UP000087171">
    <property type="component" value="Chromosome Ca6"/>
</dbReference>
<evidence type="ECO:0000256" key="14">
    <source>
        <dbReference type="ARBA" id="ARBA00023136"/>
    </source>
</evidence>
<dbReference type="InterPro" id="IPR008271">
    <property type="entry name" value="Ser/Thr_kinase_AS"/>
</dbReference>
<keyword evidence="12 20" id="KW-0067">ATP-binding</keyword>
<evidence type="ECO:0000256" key="2">
    <source>
        <dbReference type="ARBA" id="ARBA00008684"/>
    </source>
</evidence>
<dbReference type="InterPro" id="IPR017441">
    <property type="entry name" value="Protein_kinase_ATP_BS"/>
</dbReference>
<name>A0A1S2YDQ8_CICAR</name>
<evidence type="ECO:0000256" key="18">
    <source>
        <dbReference type="ARBA" id="ARBA00047899"/>
    </source>
</evidence>
<dbReference type="Gene3D" id="3.80.10.10">
    <property type="entry name" value="Ribonuclease Inhibitor"/>
    <property type="match status" value="2"/>
</dbReference>
<accession>A0A1S2YDQ8</accession>
<dbReference type="Pfam" id="PF07714">
    <property type="entry name" value="PK_Tyr_Ser-Thr"/>
    <property type="match status" value="1"/>
</dbReference>
<comment type="similarity">
    <text evidence="2">Belongs to the protein kinase superfamily. Ser/Thr protein kinase family.</text>
</comment>
<keyword evidence="11" id="KW-0418">Kinase</keyword>
<dbReference type="PaxDb" id="3827-XP_004503323.1"/>
<keyword evidence="7 21" id="KW-0812">Transmembrane</keyword>
<dbReference type="SUPFAM" id="SSF56112">
    <property type="entry name" value="Protein kinase-like (PK-like)"/>
    <property type="match status" value="1"/>
</dbReference>
<evidence type="ECO:0000256" key="5">
    <source>
        <dbReference type="ARBA" id="ARBA00022614"/>
    </source>
</evidence>
<evidence type="ECO:0000256" key="17">
    <source>
        <dbReference type="ARBA" id="ARBA00023180"/>
    </source>
</evidence>
<dbReference type="Pfam" id="PF12799">
    <property type="entry name" value="LRR_4"/>
    <property type="match status" value="1"/>
</dbReference>
<feature type="chain" id="PRO_5010324273" description="non-specific serine/threonine protein kinase" evidence="22">
    <location>
        <begin position="24"/>
        <end position="890"/>
    </location>
</feature>
<dbReference type="Pfam" id="PF08263">
    <property type="entry name" value="LRRNT_2"/>
    <property type="match status" value="2"/>
</dbReference>
<gene>
    <name evidence="25" type="primary">LOC101512001</name>
</gene>
<evidence type="ECO:0000256" key="12">
    <source>
        <dbReference type="ARBA" id="ARBA00022840"/>
    </source>
</evidence>
<comment type="subcellular location">
    <subcellularLocation>
        <location evidence="1">Membrane</location>
        <topology evidence="1">Single-pass membrane protein</topology>
    </subcellularLocation>
</comment>
<keyword evidence="24" id="KW-1185">Reference proteome</keyword>
<evidence type="ECO:0000256" key="10">
    <source>
        <dbReference type="ARBA" id="ARBA00022741"/>
    </source>
</evidence>
<comment type="catalytic activity">
    <reaction evidence="18">
        <text>L-threonyl-[protein] + ATP = O-phospho-L-threonyl-[protein] + ADP + H(+)</text>
        <dbReference type="Rhea" id="RHEA:46608"/>
        <dbReference type="Rhea" id="RHEA-COMP:11060"/>
        <dbReference type="Rhea" id="RHEA-COMP:11605"/>
        <dbReference type="ChEBI" id="CHEBI:15378"/>
        <dbReference type="ChEBI" id="CHEBI:30013"/>
        <dbReference type="ChEBI" id="CHEBI:30616"/>
        <dbReference type="ChEBI" id="CHEBI:61977"/>
        <dbReference type="ChEBI" id="CHEBI:456216"/>
        <dbReference type="EC" id="2.7.11.1"/>
    </reaction>
</comment>
<sequence length="890" mass="97852">MVKVEFNFLLLLVFCIFIISAMCQDVEVMNILKNTINAPITFQWTDPDVCKWKHIQCDWRKRVTAIQIGNQNLQGSLPKELVMLTALQRFECQGNGLTGPFPYLSKSLQRLVIHDNKFSSMPTDFFKGTSSLQEVRIDDNPFSPWHIPISLKDCVALQIFSAQSAGLVGTIPDFFGRDGPFPGLVYLALSSNSLEGVLPASLSGSSIEILLVNGQNSNAKLSGTLSVLQNMKSLKQVWVNGNSFTGPIPDLSLLVHLSDVNLRNNQLTGVVPPSLMNLPSLQVVNLTNNYLQGSPPKFRDGVGVDNNMDGGRNQFCTNVIGQPCSPLVNALLSVVEPLGYPLQFAESWQGNDPCANKWLGIVCSGGNVSVINFQGMGITGTISPSFANLSSLRKLLLANNGITGTIPNELTSMPFLQELDVSNNQLYGRVPSFRKGLVVKFGGNPDIGKDKPSSTSSGTGFRSSDNITNFVGIIVGIVLGIFIFLAIGALVLVSFGKKLTSHAKKGKNHDALVVHPLVQGDENIAKVSVIVSGEGSVALSPSGNVYESSNLVISIQVLRDVTNNFCEEKIIGKGGFGTVYKGELHDGTEIAVKRMQSGVVNEKEPSEFTSEITVLTKVRHKHLVALLGYCLDGNERLLVYEYMPQGALSKHLFNWKEEGTKPLEWKTRLSIALDVARGVEYLHGLTQQTFIHRDLKPSNILLGDDMRAKVSDFGLVRLAPEGKASFQTKLAGTFGYMAPEYAATGRLTTKVDVYSFGVILMEIITGRRALDDSQPEENIHLVTWFRRMLQNKESFQTIIDPKIEVDEETYVSINTVAELAGHCSAREPYQRPDMSHVVNVLSPLVEVWKPTKQDDEDMYGINFDMTLPEALQRWKAFEGRSTFDLTHHHS</sequence>
<keyword evidence="6" id="KW-0808">Transferase</keyword>
<dbReference type="EC" id="2.7.11.1" evidence="3"/>
<dbReference type="Gene3D" id="1.10.510.10">
    <property type="entry name" value="Transferase(Phosphotransferase) domain 1"/>
    <property type="match status" value="1"/>
</dbReference>
<evidence type="ECO:0000256" key="22">
    <source>
        <dbReference type="SAM" id="SignalP"/>
    </source>
</evidence>
<dbReference type="KEGG" id="cam:101512001"/>
<evidence type="ECO:0000256" key="13">
    <source>
        <dbReference type="ARBA" id="ARBA00022989"/>
    </source>
</evidence>
<dbReference type="FunFam" id="3.30.200.20:FF:000226">
    <property type="entry name" value="receptor protein kinase TMK1"/>
    <property type="match status" value="1"/>
</dbReference>
<evidence type="ECO:0000256" key="19">
    <source>
        <dbReference type="ARBA" id="ARBA00048679"/>
    </source>
</evidence>
<evidence type="ECO:0000256" key="15">
    <source>
        <dbReference type="ARBA" id="ARBA00023157"/>
    </source>
</evidence>
<dbReference type="PROSITE" id="PS00108">
    <property type="entry name" value="PROTEIN_KINASE_ST"/>
    <property type="match status" value="1"/>
</dbReference>
<keyword evidence="8 22" id="KW-0732">Signal</keyword>
<keyword evidence="5" id="KW-0433">Leucine-rich repeat</keyword>
<proteinExistence type="inferred from homology"/>
<keyword evidence="15" id="KW-1015">Disulfide bond</keyword>
<dbReference type="SUPFAM" id="SSF52058">
    <property type="entry name" value="L domain-like"/>
    <property type="match status" value="2"/>
</dbReference>
<keyword evidence="10 20" id="KW-0547">Nucleotide-binding</keyword>
<dbReference type="InterPro" id="IPR001611">
    <property type="entry name" value="Leu-rich_rpt"/>
</dbReference>
<dbReference type="FunFam" id="3.80.10.10:FF:000190">
    <property type="entry name" value="Receptor-like kinase TMK4"/>
    <property type="match status" value="1"/>
</dbReference>
<keyword evidence="13 21" id="KW-1133">Transmembrane helix</keyword>
<dbReference type="OrthoDB" id="1607253at2759"/>
<evidence type="ECO:0000256" key="4">
    <source>
        <dbReference type="ARBA" id="ARBA00022527"/>
    </source>
</evidence>
<dbReference type="PROSITE" id="PS00107">
    <property type="entry name" value="PROTEIN_KINASE_ATP"/>
    <property type="match status" value="1"/>
</dbReference>
<evidence type="ECO:0000256" key="11">
    <source>
        <dbReference type="ARBA" id="ARBA00022777"/>
    </source>
</evidence>
<evidence type="ECO:0000256" key="1">
    <source>
        <dbReference type="ARBA" id="ARBA00004167"/>
    </source>
</evidence>
<dbReference type="Pfam" id="PF00560">
    <property type="entry name" value="LRR_1"/>
    <property type="match status" value="1"/>
</dbReference>
<protein>
    <recommendedName>
        <fullName evidence="3">non-specific serine/threonine protein kinase</fullName>
        <ecNumber evidence="3">2.7.11.1</ecNumber>
    </recommendedName>
</protein>